<evidence type="ECO:0000256" key="8">
    <source>
        <dbReference type="SAM" id="MobiDB-lite"/>
    </source>
</evidence>
<keyword evidence="5 7" id="KW-0508">mRNA splicing</keyword>
<evidence type="ECO:0000256" key="4">
    <source>
        <dbReference type="ARBA" id="ARBA00022728"/>
    </source>
</evidence>
<evidence type="ECO:0000256" key="5">
    <source>
        <dbReference type="ARBA" id="ARBA00023187"/>
    </source>
</evidence>
<keyword evidence="12" id="KW-1185">Reference proteome</keyword>
<feature type="compositionally biased region" description="Basic and acidic residues" evidence="8">
    <location>
        <begin position="199"/>
        <end position="216"/>
    </location>
</feature>
<evidence type="ECO:0000313" key="9">
    <source>
        <dbReference type="EMBL" id="KAG7821034.1"/>
    </source>
</evidence>
<evidence type="ECO:0000256" key="3">
    <source>
        <dbReference type="ARBA" id="ARBA00022664"/>
    </source>
</evidence>
<reference evidence="9 12" key="1">
    <citation type="journal article" date="2021" name="G3 (Bethesda)">
        <title>Genomic diversity, chromosomal rearrangements, and interspecies hybridization in the ogataea polymorpha species complex.</title>
        <authorList>
            <person name="Hanson S.J."/>
            <person name="Cinneide E.O."/>
            <person name="Salzberg L.I."/>
            <person name="Wolfe K.H."/>
            <person name="McGowan J."/>
            <person name="Fitzpatrick D.A."/>
            <person name="Matlin K."/>
        </authorList>
    </citation>
    <scope>NUCLEOTIDE SEQUENCE</scope>
    <source>
        <strain evidence="10">51-138</strain>
        <strain evidence="9">61-244</strain>
    </source>
</reference>
<evidence type="ECO:0000256" key="1">
    <source>
        <dbReference type="ARBA" id="ARBA00004123"/>
    </source>
</evidence>
<keyword evidence="3 7" id="KW-0507">mRNA processing</keyword>
<dbReference type="GeneID" id="66125169"/>
<feature type="region of interest" description="Disordered" evidence="8">
    <location>
        <begin position="181"/>
        <end position="216"/>
    </location>
</feature>
<comment type="subcellular location">
    <subcellularLocation>
        <location evidence="1 7">Nucleus</location>
    </subcellularLocation>
</comment>
<gene>
    <name evidence="9" type="ORF">KL928_001118</name>
    <name evidence="10" type="ORF">KL940_000322</name>
</gene>
<dbReference type="PANTHER" id="PTHR23142">
    <property type="entry name" value="PRE-MRNA-SPLICING FACTOR 38A-RELATED"/>
    <property type="match status" value="1"/>
</dbReference>
<keyword evidence="6 7" id="KW-0539">Nucleus</keyword>
<evidence type="ECO:0000313" key="12">
    <source>
        <dbReference type="Proteomes" id="UP001197328"/>
    </source>
</evidence>
<evidence type="ECO:0000313" key="10">
    <source>
        <dbReference type="EMBL" id="KAG7852621.1"/>
    </source>
</evidence>
<comment type="similarity">
    <text evidence="2 7">Belongs to the PRP38 family.</text>
</comment>
<organism evidence="9 11">
    <name type="scientific">Pichia angusta</name>
    <name type="common">Yeast</name>
    <name type="synonym">Hansenula polymorpha</name>
    <dbReference type="NCBI Taxonomy" id="870730"/>
    <lineage>
        <taxon>Eukaryota</taxon>
        <taxon>Fungi</taxon>
        <taxon>Dikarya</taxon>
        <taxon>Ascomycota</taxon>
        <taxon>Saccharomycotina</taxon>
        <taxon>Pichiomycetes</taxon>
        <taxon>Pichiales</taxon>
        <taxon>Pichiaceae</taxon>
        <taxon>Ogataea</taxon>
    </lineage>
</organism>
<dbReference type="Proteomes" id="UP001196530">
    <property type="component" value="Unassembled WGS sequence"/>
</dbReference>
<evidence type="ECO:0000256" key="2">
    <source>
        <dbReference type="ARBA" id="ARBA00006164"/>
    </source>
</evidence>
<evidence type="ECO:0000313" key="11">
    <source>
        <dbReference type="Proteomes" id="UP001196530"/>
    </source>
</evidence>
<name>A0AAN6DJY5_PICAN</name>
<sequence length="216" mass="24691">MSVTIDRGLVANAKQVHGVHPVFLIEKILRERIFDSQYWKRECQHADLLVLLDRGAELEQIGTYANAGRTLPTPFICLLLRLLQLQPAADIIDHLLVQTDFVYLTALAALYARITCQSVIVYQKLEPLLADERRLNIIDSQTVKSISLGQYIDELLQGTKFRDMVLPRLVDRLVLEDQELLEPRQSSMPEESESMCEEEIIKSDDDHSTTGNHEHQ</sequence>
<dbReference type="GO" id="GO:0000398">
    <property type="term" value="P:mRNA splicing, via spliceosome"/>
    <property type="evidence" value="ECO:0007669"/>
    <property type="project" value="UniProtKB-UniRule"/>
</dbReference>
<evidence type="ECO:0000256" key="7">
    <source>
        <dbReference type="RuleBase" id="RU367025"/>
    </source>
</evidence>
<evidence type="ECO:0000256" key="6">
    <source>
        <dbReference type="ARBA" id="ARBA00023242"/>
    </source>
</evidence>
<keyword evidence="4 7" id="KW-0747">Spliceosome</keyword>
<dbReference type="RefSeq" id="XP_043061577.1">
    <property type="nucleotide sequence ID" value="XM_043201448.1"/>
</dbReference>
<dbReference type="AlphaFoldDB" id="A0AAN6DJY5"/>
<dbReference type="Proteomes" id="UP001197328">
    <property type="component" value="Unassembled WGS sequence"/>
</dbReference>
<protein>
    <recommendedName>
        <fullName evidence="7">Pre-mRNA-splicing factor 38</fullName>
    </recommendedName>
</protein>
<dbReference type="InterPro" id="IPR005037">
    <property type="entry name" value="PRP38"/>
</dbReference>
<dbReference type="Pfam" id="PF03371">
    <property type="entry name" value="PRP38"/>
    <property type="match status" value="1"/>
</dbReference>
<proteinExistence type="inferred from homology"/>
<dbReference type="GO" id="GO:0005681">
    <property type="term" value="C:spliceosomal complex"/>
    <property type="evidence" value="ECO:0007669"/>
    <property type="project" value="UniProtKB-KW"/>
</dbReference>
<comment type="function">
    <text evidence="7">Required for pre-mRNA splicing.</text>
</comment>
<comment type="caution">
    <text evidence="9">The sequence shown here is derived from an EMBL/GenBank/DDBJ whole genome shotgun (WGS) entry which is preliminary data.</text>
</comment>
<accession>A0AAN6DJY5</accession>
<dbReference type="EMBL" id="JAHLVD010000001">
    <property type="protein sequence ID" value="KAG7852621.1"/>
    <property type="molecule type" value="Genomic_DNA"/>
</dbReference>
<dbReference type="EMBL" id="JAHLUX010000002">
    <property type="protein sequence ID" value="KAG7821034.1"/>
    <property type="molecule type" value="Genomic_DNA"/>
</dbReference>